<keyword evidence="6" id="KW-0145">Chemotaxis</keyword>
<sequence length="144" mass="17103">MKSRANRLQPAADLAHERQEAAMQRLAEQQQKLAKAEQQLEELQKYRAEYAQTQGGVSVSALLNRRQFVERIDQVIAQQVNEVTRQRRNLDGVRHQWREAHAREQALGSVIDRYREQERKSEERREQAEIDERMQYRRPTRGLP</sequence>
<dbReference type="Gene3D" id="1.10.287.1700">
    <property type="match status" value="1"/>
</dbReference>
<evidence type="ECO:0000256" key="9">
    <source>
        <dbReference type="ARBA" id="ARBA00023136"/>
    </source>
</evidence>
<dbReference type="HOGENOM" id="CLU_119965_1_1_6"/>
<keyword evidence="10" id="KW-1006">Bacterial flagellum protein export</keyword>
<dbReference type="EMBL" id="CP008884">
    <property type="protein sequence ID" value="AIF49196.1"/>
    <property type="molecule type" value="Genomic_DNA"/>
</dbReference>
<evidence type="ECO:0000256" key="1">
    <source>
        <dbReference type="ARBA" id="ARBA00004413"/>
    </source>
</evidence>
<evidence type="ECO:0000256" key="10">
    <source>
        <dbReference type="ARBA" id="ARBA00023225"/>
    </source>
</evidence>
<feature type="region of interest" description="Disordered" evidence="12">
    <location>
        <begin position="112"/>
        <end position="144"/>
    </location>
</feature>
<keyword evidence="13" id="KW-0282">Flagellum</keyword>
<dbReference type="Pfam" id="PF02050">
    <property type="entry name" value="FliJ"/>
    <property type="match status" value="1"/>
</dbReference>
<proteinExistence type="inferred from homology"/>
<protein>
    <recommendedName>
        <fullName evidence="3">Flagellar FliJ protein</fullName>
    </recommendedName>
</protein>
<keyword evidence="13" id="KW-0969">Cilium</keyword>
<evidence type="ECO:0000256" key="4">
    <source>
        <dbReference type="ARBA" id="ARBA00022448"/>
    </source>
</evidence>
<dbReference type="PANTHER" id="PTHR38786">
    <property type="entry name" value="FLAGELLAR FLIJ PROTEIN"/>
    <property type="match status" value="1"/>
</dbReference>
<dbReference type="GO" id="GO:0006935">
    <property type="term" value="P:chemotaxis"/>
    <property type="evidence" value="ECO:0007669"/>
    <property type="project" value="UniProtKB-KW"/>
</dbReference>
<reference evidence="13 14" key="1">
    <citation type="submission" date="2014-07" db="EMBL/GenBank/DDBJ databases">
        <title>Complete Genome Sequence of Dyella japonica Strain A8 Isolated from Malaysian Tropical Soil.</title>
        <authorList>
            <person name="Hui R.K.H."/>
            <person name="Chen J.-W."/>
            <person name="Chan K.-G."/>
            <person name="Leung F.C.C."/>
        </authorList>
    </citation>
    <scope>NUCLEOTIDE SEQUENCE [LARGE SCALE GENOMIC DNA]</scope>
    <source>
        <strain evidence="13 14">A8</strain>
    </source>
</reference>
<dbReference type="STRING" id="1217721.HY57_19070"/>
<keyword evidence="8" id="KW-0653">Protein transport</keyword>
<dbReference type="InterPro" id="IPR012823">
    <property type="entry name" value="Flagell_FliJ"/>
</dbReference>
<evidence type="ECO:0000313" key="14">
    <source>
        <dbReference type="Proteomes" id="UP000027987"/>
    </source>
</evidence>
<keyword evidence="4" id="KW-0813">Transport</keyword>
<accession>A0A075K4Q0</accession>
<dbReference type="NCBIfam" id="TIGR02473">
    <property type="entry name" value="flagell_FliJ"/>
    <property type="match status" value="1"/>
</dbReference>
<keyword evidence="7" id="KW-1005">Bacterial flagellum biogenesis</keyword>
<dbReference type="AlphaFoldDB" id="A0A075K4Q0"/>
<evidence type="ECO:0000256" key="6">
    <source>
        <dbReference type="ARBA" id="ARBA00022500"/>
    </source>
</evidence>
<comment type="subcellular location">
    <subcellularLocation>
        <location evidence="1">Cell membrane</location>
        <topology evidence="1">Peripheral membrane protein</topology>
        <orientation evidence="1">Cytoplasmic side</orientation>
    </subcellularLocation>
</comment>
<comment type="similarity">
    <text evidence="2">Belongs to the FliJ family.</text>
</comment>
<feature type="compositionally biased region" description="Basic and acidic residues" evidence="12">
    <location>
        <begin position="112"/>
        <end position="135"/>
    </location>
</feature>
<dbReference type="OrthoDB" id="5951725at2"/>
<evidence type="ECO:0000256" key="5">
    <source>
        <dbReference type="ARBA" id="ARBA00022475"/>
    </source>
</evidence>
<dbReference type="PATRIC" id="fig|1217721.7.peg.3907"/>
<dbReference type="RefSeq" id="WP_019464378.1">
    <property type="nucleotide sequence ID" value="NZ_ALOY01000123.1"/>
</dbReference>
<keyword evidence="14" id="KW-1185">Reference proteome</keyword>
<gene>
    <name evidence="13" type="ORF">HY57_19070</name>
</gene>
<keyword evidence="5" id="KW-1003">Cell membrane</keyword>
<keyword evidence="9" id="KW-0472">Membrane</keyword>
<evidence type="ECO:0000256" key="12">
    <source>
        <dbReference type="SAM" id="MobiDB-lite"/>
    </source>
</evidence>
<feature type="coiled-coil region" evidence="11">
    <location>
        <begin position="16"/>
        <end position="53"/>
    </location>
</feature>
<dbReference type="GO" id="GO:0015031">
    <property type="term" value="P:protein transport"/>
    <property type="evidence" value="ECO:0007669"/>
    <property type="project" value="UniProtKB-KW"/>
</dbReference>
<dbReference type="GO" id="GO:0071973">
    <property type="term" value="P:bacterial-type flagellum-dependent cell motility"/>
    <property type="evidence" value="ECO:0007669"/>
    <property type="project" value="InterPro"/>
</dbReference>
<evidence type="ECO:0000256" key="8">
    <source>
        <dbReference type="ARBA" id="ARBA00022927"/>
    </source>
</evidence>
<dbReference type="InterPro" id="IPR052570">
    <property type="entry name" value="FliJ"/>
</dbReference>
<keyword evidence="13" id="KW-0966">Cell projection</keyword>
<name>A0A075K4Q0_9GAMM</name>
<dbReference type="GO" id="GO:0005886">
    <property type="term" value="C:plasma membrane"/>
    <property type="evidence" value="ECO:0007669"/>
    <property type="project" value="UniProtKB-SubCell"/>
</dbReference>
<dbReference type="GO" id="GO:0009288">
    <property type="term" value="C:bacterial-type flagellum"/>
    <property type="evidence" value="ECO:0007669"/>
    <property type="project" value="InterPro"/>
</dbReference>
<evidence type="ECO:0000256" key="2">
    <source>
        <dbReference type="ARBA" id="ARBA00010004"/>
    </source>
</evidence>
<dbReference type="GO" id="GO:0044781">
    <property type="term" value="P:bacterial-type flagellum organization"/>
    <property type="evidence" value="ECO:0007669"/>
    <property type="project" value="UniProtKB-KW"/>
</dbReference>
<dbReference type="PANTHER" id="PTHR38786:SF1">
    <property type="entry name" value="FLAGELLAR FLIJ PROTEIN"/>
    <property type="match status" value="1"/>
</dbReference>
<dbReference type="KEGG" id="dja:HY57_19070"/>
<evidence type="ECO:0000256" key="11">
    <source>
        <dbReference type="SAM" id="Coils"/>
    </source>
</evidence>
<keyword evidence="11" id="KW-0175">Coiled coil</keyword>
<dbReference type="Proteomes" id="UP000027987">
    <property type="component" value="Chromosome"/>
</dbReference>
<dbReference type="InterPro" id="IPR053716">
    <property type="entry name" value="Flag_assembly_chemotaxis_eff"/>
</dbReference>
<evidence type="ECO:0000313" key="13">
    <source>
        <dbReference type="EMBL" id="AIF49196.1"/>
    </source>
</evidence>
<evidence type="ECO:0000256" key="3">
    <source>
        <dbReference type="ARBA" id="ARBA00020392"/>
    </source>
</evidence>
<evidence type="ECO:0000256" key="7">
    <source>
        <dbReference type="ARBA" id="ARBA00022795"/>
    </source>
</evidence>
<organism evidence="13 14">
    <name type="scientific">Dyella japonica A8</name>
    <dbReference type="NCBI Taxonomy" id="1217721"/>
    <lineage>
        <taxon>Bacteria</taxon>
        <taxon>Pseudomonadati</taxon>
        <taxon>Pseudomonadota</taxon>
        <taxon>Gammaproteobacteria</taxon>
        <taxon>Lysobacterales</taxon>
        <taxon>Rhodanobacteraceae</taxon>
        <taxon>Dyella</taxon>
    </lineage>
</organism>